<sequence length="465" mass="50559">MPDALDIFRLGNAAVVAPAGHGKTEVIANVAALGRRALVLTHTHAGVHAIRSRIKRLGIPQHAVAVDTIAGWCMRYTHAFPGIAKPCEGMPRSNSEWEQLYRGAILALGISAVRDVIASSYDRVLIDEYQDCNGGQHQLAIAISAIVPTVVFGDPMQGIFEFAGATLSWEGGIHNHFPLAGTLETPHRWAGKNPELGVWIAQTRQKLMAGEPIDLADGPIAYRQSDDAFDMGTFFDGIDDREGTQAAIHCNKAICYRLAQATRGGFQAIEEMAAGRLQEFATAWDASSDMHGRFAAVNNIMGDCFHIKQLADDEPDDPDDIAMGQEMTAISAELGGDLGVTAARRLFAMAKERPSWRLFRREIWRDGEKAIAELEAGRAASMSEAAGSIRQRVANSGRRMPLRTVSTPLLLKGLEFDHVVIPNAGHFQRERLASAKLFYVAISRATSTLTISAADRIIVFPKPTI</sequence>
<dbReference type="PATRIC" id="fig|762836.4.peg.3358"/>
<dbReference type="Gene3D" id="3.40.50.300">
    <property type="entry name" value="P-loop containing nucleotide triphosphate hydrolases"/>
    <property type="match status" value="2"/>
</dbReference>
<reference evidence="8" key="1">
    <citation type="journal article" date="2016" name="Front. Microbiol.">
        <title>Molecular Keys to the Janthinobacterium and Duganella spp. Interaction with the Plant Pathogen Fusarium graminearum.</title>
        <authorList>
            <person name="Haack F.S."/>
            <person name="Poehlein A."/>
            <person name="Kroger C."/>
            <person name="Voigt C.A."/>
            <person name="Piepenbring M."/>
            <person name="Bode H.B."/>
            <person name="Daniel R."/>
            <person name="Schafer W."/>
            <person name="Streit W.R."/>
        </authorList>
    </citation>
    <scope>NUCLEOTIDE SEQUENCE [LARGE SCALE GENOMIC DNA]</scope>
    <source>
        <strain evidence="8">T54</strain>
    </source>
</reference>
<keyword evidence="2" id="KW-0378">Hydrolase</keyword>
<keyword evidence="4" id="KW-0067">ATP-binding</keyword>
<evidence type="ECO:0000256" key="1">
    <source>
        <dbReference type="ARBA" id="ARBA00022741"/>
    </source>
</evidence>
<dbReference type="InterPro" id="IPR027417">
    <property type="entry name" value="P-loop_NTPase"/>
</dbReference>
<comment type="caution">
    <text evidence="7">The sequence shown here is derived from an EMBL/GenBank/DDBJ whole genome shotgun (WGS) entry which is preliminary data.</text>
</comment>
<accession>A0A1E7WHA5</accession>
<evidence type="ECO:0000313" key="8">
    <source>
        <dbReference type="Proteomes" id="UP000175989"/>
    </source>
</evidence>
<dbReference type="SUPFAM" id="SSF52540">
    <property type="entry name" value="P-loop containing nucleoside triphosphate hydrolases"/>
    <property type="match status" value="1"/>
</dbReference>
<dbReference type="InterPro" id="IPR000212">
    <property type="entry name" value="DNA_helicase_UvrD/REP"/>
</dbReference>
<dbReference type="GO" id="GO:0000725">
    <property type="term" value="P:recombinational repair"/>
    <property type="evidence" value="ECO:0007669"/>
    <property type="project" value="TreeGrafter"/>
</dbReference>
<dbReference type="AlphaFoldDB" id="A0A1E7WHA5"/>
<name>A0A1E7WHA5_9BURK</name>
<proteinExistence type="predicted"/>
<dbReference type="OrthoDB" id="7211215at2"/>
<dbReference type="Pfam" id="PF00580">
    <property type="entry name" value="UvrD-helicase"/>
    <property type="match status" value="1"/>
</dbReference>
<dbReference type="RefSeq" id="WP_070249461.1">
    <property type="nucleotide sequence ID" value="NZ_LROM01000093.1"/>
</dbReference>
<dbReference type="PANTHER" id="PTHR11070">
    <property type="entry name" value="UVRD / RECB / PCRA DNA HELICASE FAMILY MEMBER"/>
    <property type="match status" value="1"/>
</dbReference>
<evidence type="ECO:0000256" key="2">
    <source>
        <dbReference type="ARBA" id="ARBA00022801"/>
    </source>
</evidence>
<evidence type="ECO:0000256" key="3">
    <source>
        <dbReference type="ARBA" id="ARBA00022806"/>
    </source>
</evidence>
<dbReference type="EMBL" id="LROM01000093">
    <property type="protein sequence ID" value="OEZ97993.1"/>
    <property type="molecule type" value="Genomic_DNA"/>
</dbReference>
<dbReference type="PANTHER" id="PTHR11070:SF2">
    <property type="entry name" value="ATP-DEPENDENT DNA HELICASE SRS2"/>
    <property type="match status" value="1"/>
</dbReference>
<feature type="domain" description="UvrD-like helicase ATP-binding" evidence="6">
    <location>
        <begin position="111"/>
        <end position="167"/>
    </location>
</feature>
<evidence type="ECO:0000313" key="7">
    <source>
        <dbReference type="EMBL" id="OEZ97993.1"/>
    </source>
</evidence>
<dbReference type="Proteomes" id="UP000175989">
    <property type="component" value="Unassembled WGS sequence"/>
</dbReference>
<gene>
    <name evidence="7" type="ORF">DUPY_32640</name>
</gene>
<evidence type="ECO:0000259" key="6">
    <source>
        <dbReference type="Pfam" id="PF00580"/>
    </source>
</evidence>
<dbReference type="InterPro" id="IPR014016">
    <property type="entry name" value="UvrD-like_ATP-bd"/>
</dbReference>
<organism evidence="7 8">
    <name type="scientific">Duganella phyllosphaerae</name>
    <dbReference type="NCBI Taxonomy" id="762836"/>
    <lineage>
        <taxon>Bacteria</taxon>
        <taxon>Pseudomonadati</taxon>
        <taxon>Pseudomonadota</taxon>
        <taxon>Betaproteobacteria</taxon>
        <taxon>Burkholderiales</taxon>
        <taxon>Oxalobacteraceae</taxon>
        <taxon>Telluria group</taxon>
        <taxon>Duganella</taxon>
    </lineage>
</organism>
<keyword evidence="1" id="KW-0547">Nucleotide-binding</keyword>
<dbReference type="GO" id="GO:0016787">
    <property type="term" value="F:hydrolase activity"/>
    <property type="evidence" value="ECO:0007669"/>
    <property type="project" value="UniProtKB-KW"/>
</dbReference>
<dbReference type="GO" id="GO:0003677">
    <property type="term" value="F:DNA binding"/>
    <property type="evidence" value="ECO:0007669"/>
    <property type="project" value="InterPro"/>
</dbReference>
<evidence type="ECO:0000256" key="4">
    <source>
        <dbReference type="ARBA" id="ARBA00022840"/>
    </source>
</evidence>
<keyword evidence="8" id="KW-1185">Reference proteome</keyword>
<protein>
    <recommendedName>
        <fullName evidence="5">DNA 3'-5' helicase II</fullName>
    </recommendedName>
</protein>
<keyword evidence="3 7" id="KW-0347">Helicase</keyword>
<dbReference type="GO" id="GO:0043138">
    <property type="term" value="F:3'-5' DNA helicase activity"/>
    <property type="evidence" value="ECO:0007669"/>
    <property type="project" value="TreeGrafter"/>
</dbReference>
<evidence type="ECO:0000256" key="5">
    <source>
        <dbReference type="ARBA" id="ARBA00034923"/>
    </source>
</evidence>
<dbReference type="GO" id="GO:0005524">
    <property type="term" value="F:ATP binding"/>
    <property type="evidence" value="ECO:0007669"/>
    <property type="project" value="UniProtKB-KW"/>
</dbReference>